<organism evidence="1 2">
    <name type="scientific">Acaulospora colombiana</name>
    <dbReference type="NCBI Taxonomy" id="27376"/>
    <lineage>
        <taxon>Eukaryota</taxon>
        <taxon>Fungi</taxon>
        <taxon>Fungi incertae sedis</taxon>
        <taxon>Mucoromycota</taxon>
        <taxon>Glomeromycotina</taxon>
        <taxon>Glomeromycetes</taxon>
        <taxon>Diversisporales</taxon>
        <taxon>Acaulosporaceae</taxon>
        <taxon>Acaulospora</taxon>
    </lineage>
</organism>
<reference evidence="1" key="1">
    <citation type="submission" date="2021-06" db="EMBL/GenBank/DDBJ databases">
        <authorList>
            <person name="Kallberg Y."/>
            <person name="Tangrot J."/>
            <person name="Rosling A."/>
        </authorList>
    </citation>
    <scope>NUCLEOTIDE SEQUENCE</scope>
    <source>
        <strain evidence="1">CL356</strain>
    </source>
</reference>
<dbReference type="Proteomes" id="UP000789525">
    <property type="component" value="Unassembled WGS sequence"/>
</dbReference>
<gene>
    <name evidence="1" type="ORF">ACOLOM_LOCUS3986</name>
</gene>
<evidence type="ECO:0000313" key="2">
    <source>
        <dbReference type="Proteomes" id="UP000789525"/>
    </source>
</evidence>
<comment type="caution">
    <text evidence="1">The sequence shown here is derived from an EMBL/GenBank/DDBJ whole genome shotgun (WGS) entry which is preliminary data.</text>
</comment>
<sequence>MDKSKRLAVSGGISKNSNISDISRPYARIPPPDQEPQKKLKKRTPQRPATVPTDIYVSRKSNFRGQLFRAKKLLLQDGQPSITIHGLGAAIQKSIDLVLTLSDLMQNQIVYKATTGTVELVDDIIPEDDDKDLETQTRNNSSVRIQVSLHKDVKRRVLTQKGRSSYKSK</sequence>
<keyword evidence="2" id="KW-1185">Reference proteome</keyword>
<name>A0ACA9LLE9_9GLOM</name>
<dbReference type="EMBL" id="CAJVPT010006230">
    <property type="protein sequence ID" value="CAG8528850.1"/>
    <property type="molecule type" value="Genomic_DNA"/>
</dbReference>
<evidence type="ECO:0000313" key="1">
    <source>
        <dbReference type="EMBL" id="CAG8528850.1"/>
    </source>
</evidence>
<accession>A0ACA9LLE9</accession>
<protein>
    <submittedName>
        <fullName evidence="1">13060_t:CDS:1</fullName>
    </submittedName>
</protein>
<proteinExistence type="predicted"/>